<keyword evidence="3" id="KW-1003">Cell membrane</keyword>
<dbReference type="GO" id="GO:0090563">
    <property type="term" value="F:protein-phosphocysteine-sugar phosphotransferase activity"/>
    <property type="evidence" value="ECO:0007669"/>
    <property type="project" value="TreeGrafter"/>
</dbReference>
<organism evidence="11 12">
    <name type="scientific">Alkalihalophilus pseudofirmus</name>
    <name type="common">Bacillus pseudofirmus</name>
    <dbReference type="NCBI Taxonomy" id="79885"/>
    <lineage>
        <taxon>Bacteria</taxon>
        <taxon>Bacillati</taxon>
        <taxon>Bacillota</taxon>
        <taxon>Bacilli</taxon>
        <taxon>Bacillales</taxon>
        <taxon>Bacillaceae</taxon>
        <taxon>Alkalihalophilus</taxon>
    </lineage>
</organism>
<feature type="non-terminal residue" evidence="11">
    <location>
        <position position="82"/>
    </location>
</feature>
<evidence type="ECO:0000313" key="11">
    <source>
        <dbReference type="EMBL" id="MDV2888253.1"/>
    </source>
</evidence>
<dbReference type="RefSeq" id="WP_323468224.1">
    <property type="nucleotide sequence ID" value="NZ_JAWJAY010001162.1"/>
</dbReference>
<dbReference type="PANTHER" id="PTHR30009:SF12">
    <property type="entry name" value="PHOSPHOTRANSFERASE IIC COMPONENT GLVC"/>
    <property type="match status" value="1"/>
</dbReference>
<keyword evidence="5" id="KW-0598">Phosphotransferase system</keyword>
<name>A0AAJ2NTH3_ALKPS</name>
<comment type="subcellular location">
    <subcellularLocation>
        <location evidence="1">Cell membrane</location>
        <topology evidence="1">Multi-pass membrane protein</topology>
    </subcellularLocation>
</comment>
<dbReference type="Pfam" id="PF02378">
    <property type="entry name" value="PTS_EIIC"/>
    <property type="match status" value="1"/>
</dbReference>
<keyword evidence="4" id="KW-0762">Sugar transport</keyword>
<comment type="caution">
    <text evidence="11">The sequence shown here is derived from an EMBL/GenBank/DDBJ whole genome shotgun (WGS) entry which is preliminary data.</text>
</comment>
<dbReference type="EMBL" id="JAWJAY010001162">
    <property type="protein sequence ID" value="MDV2888253.1"/>
    <property type="molecule type" value="Genomic_DNA"/>
</dbReference>
<evidence type="ECO:0000256" key="7">
    <source>
        <dbReference type="ARBA" id="ARBA00022989"/>
    </source>
</evidence>
<feature type="transmembrane region" description="Helical" evidence="9">
    <location>
        <begin position="41"/>
        <end position="59"/>
    </location>
</feature>
<evidence type="ECO:0000256" key="5">
    <source>
        <dbReference type="ARBA" id="ARBA00022683"/>
    </source>
</evidence>
<keyword evidence="6 9" id="KW-0812">Transmembrane</keyword>
<reference evidence="11" key="1">
    <citation type="submission" date="2023-10" db="EMBL/GenBank/DDBJ databases">
        <title>Screening of Alkalihalophilus pseudofirmusBZ-TG-HK211 and Its Alleviation of Salt Stress on Rapeseed Growth.</title>
        <authorList>
            <person name="Zhao B."/>
            <person name="Guo T."/>
        </authorList>
    </citation>
    <scope>NUCLEOTIDE SEQUENCE</scope>
    <source>
        <strain evidence="11">BZ-TG-HK211</strain>
    </source>
</reference>
<gene>
    <name evidence="11" type="ORF">RYX45_24130</name>
</gene>
<dbReference type="AlphaFoldDB" id="A0AAJ2NTH3"/>
<dbReference type="GO" id="GO:0008982">
    <property type="term" value="F:protein-N(PI)-phosphohistidine-sugar phosphotransferase activity"/>
    <property type="evidence" value="ECO:0007669"/>
    <property type="project" value="InterPro"/>
</dbReference>
<feature type="domain" description="Phosphotransferase system EIIC" evidence="10">
    <location>
        <begin position="1"/>
        <end position="82"/>
    </location>
</feature>
<dbReference type="GO" id="GO:0009401">
    <property type="term" value="P:phosphoenolpyruvate-dependent sugar phosphotransferase system"/>
    <property type="evidence" value="ECO:0007669"/>
    <property type="project" value="UniProtKB-KW"/>
</dbReference>
<dbReference type="InterPro" id="IPR050429">
    <property type="entry name" value="PTS_Glucose_EIICBA"/>
</dbReference>
<dbReference type="GO" id="GO:0005886">
    <property type="term" value="C:plasma membrane"/>
    <property type="evidence" value="ECO:0007669"/>
    <property type="project" value="UniProtKB-SubCell"/>
</dbReference>
<evidence type="ECO:0000256" key="8">
    <source>
        <dbReference type="ARBA" id="ARBA00023136"/>
    </source>
</evidence>
<evidence type="ECO:0000256" key="1">
    <source>
        <dbReference type="ARBA" id="ARBA00004651"/>
    </source>
</evidence>
<accession>A0AAJ2NTH3</accession>
<evidence type="ECO:0000256" key="6">
    <source>
        <dbReference type="ARBA" id="ARBA00022692"/>
    </source>
</evidence>
<evidence type="ECO:0000256" key="3">
    <source>
        <dbReference type="ARBA" id="ARBA00022475"/>
    </source>
</evidence>
<evidence type="ECO:0000256" key="9">
    <source>
        <dbReference type="SAM" id="Phobius"/>
    </source>
</evidence>
<keyword evidence="2" id="KW-0813">Transport</keyword>
<sequence>VLYMSFNIFVSKILELFGTNFGVDFSQEVGNGLKMIGGVKTLDTGVLGAIVIAAIAIYLHNKFFDTKLPDFLGIFQGSALVA</sequence>
<evidence type="ECO:0000313" key="12">
    <source>
        <dbReference type="Proteomes" id="UP001285636"/>
    </source>
</evidence>
<evidence type="ECO:0000259" key="10">
    <source>
        <dbReference type="Pfam" id="PF02378"/>
    </source>
</evidence>
<dbReference type="Proteomes" id="UP001285636">
    <property type="component" value="Unassembled WGS sequence"/>
</dbReference>
<evidence type="ECO:0000256" key="2">
    <source>
        <dbReference type="ARBA" id="ARBA00022448"/>
    </source>
</evidence>
<dbReference type="InterPro" id="IPR003352">
    <property type="entry name" value="PTS_EIIC"/>
</dbReference>
<keyword evidence="7 9" id="KW-1133">Transmembrane helix</keyword>
<proteinExistence type="predicted"/>
<keyword evidence="8 9" id="KW-0472">Membrane</keyword>
<protein>
    <submittedName>
        <fullName evidence="11">PTS transporter subunit EIIC</fullName>
    </submittedName>
</protein>
<evidence type="ECO:0000256" key="4">
    <source>
        <dbReference type="ARBA" id="ARBA00022597"/>
    </source>
</evidence>
<feature type="non-terminal residue" evidence="11">
    <location>
        <position position="1"/>
    </location>
</feature>
<dbReference type="PANTHER" id="PTHR30009">
    <property type="entry name" value="CYTOCHROME C-TYPE SYNTHESIS PROTEIN AND PTS TRANSMEMBRANE COMPONENT"/>
    <property type="match status" value="1"/>
</dbReference>